<reference evidence="5 6" key="1">
    <citation type="journal article" date="2014" name="Science">
        <title>Plant genetics. Early allopolyploid evolution in the post-Neolithic Brassica napus oilseed genome.</title>
        <authorList>
            <person name="Chalhoub B."/>
            <person name="Denoeud F."/>
            <person name="Liu S."/>
            <person name="Parkin I.A."/>
            <person name="Tang H."/>
            <person name="Wang X."/>
            <person name="Chiquet J."/>
            <person name="Belcram H."/>
            <person name="Tong C."/>
            <person name="Samans B."/>
            <person name="Correa M."/>
            <person name="Da Silva C."/>
            <person name="Just J."/>
            <person name="Falentin C."/>
            <person name="Koh C.S."/>
            <person name="Le Clainche I."/>
            <person name="Bernard M."/>
            <person name="Bento P."/>
            <person name="Noel B."/>
            <person name="Labadie K."/>
            <person name="Alberti A."/>
            <person name="Charles M."/>
            <person name="Arnaud D."/>
            <person name="Guo H."/>
            <person name="Daviaud C."/>
            <person name="Alamery S."/>
            <person name="Jabbari K."/>
            <person name="Zhao M."/>
            <person name="Edger P.P."/>
            <person name="Chelaifa H."/>
            <person name="Tack D."/>
            <person name="Lassalle G."/>
            <person name="Mestiri I."/>
            <person name="Schnel N."/>
            <person name="Le Paslier M.C."/>
            <person name="Fan G."/>
            <person name="Renault V."/>
            <person name="Bayer P.E."/>
            <person name="Golicz A.A."/>
            <person name="Manoli S."/>
            <person name="Lee T.H."/>
            <person name="Thi V.H."/>
            <person name="Chalabi S."/>
            <person name="Hu Q."/>
            <person name="Fan C."/>
            <person name="Tollenaere R."/>
            <person name="Lu Y."/>
            <person name="Battail C."/>
            <person name="Shen J."/>
            <person name="Sidebottom C.H."/>
            <person name="Wang X."/>
            <person name="Canaguier A."/>
            <person name="Chauveau A."/>
            <person name="Berard A."/>
            <person name="Deniot G."/>
            <person name="Guan M."/>
            <person name="Liu Z."/>
            <person name="Sun F."/>
            <person name="Lim Y.P."/>
            <person name="Lyons E."/>
            <person name="Town C.D."/>
            <person name="Bancroft I."/>
            <person name="Wang X."/>
            <person name="Meng J."/>
            <person name="Ma J."/>
            <person name="Pires J.C."/>
            <person name="King G.J."/>
            <person name="Brunel D."/>
            <person name="Delourme R."/>
            <person name="Renard M."/>
            <person name="Aury J.M."/>
            <person name="Adams K.L."/>
            <person name="Batley J."/>
            <person name="Snowdon R.J."/>
            <person name="Tost J."/>
            <person name="Edwards D."/>
            <person name="Zhou Y."/>
            <person name="Hua W."/>
            <person name="Sharpe A.G."/>
            <person name="Paterson A.H."/>
            <person name="Guan C."/>
            <person name="Wincker P."/>
        </authorList>
    </citation>
    <scope>NUCLEOTIDE SEQUENCE [LARGE SCALE GENOMIC DNA]</scope>
    <source>
        <strain evidence="6">cv. Darmor-bzh</strain>
    </source>
</reference>
<dbReference type="GO" id="GO:0009507">
    <property type="term" value="C:chloroplast"/>
    <property type="evidence" value="ECO:0007669"/>
    <property type="project" value="UniProtKB-SubCell"/>
</dbReference>
<evidence type="ECO:0000256" key="4">
    <source>
        <dbReference type="ARBA" id="ARBA00022640"/>
    </source>
</evidence>
<dbReference type="PaxDb" id="3708-A0A078HB72"/>
<sequence length="100" mass="10487">MVEKGTRGSIVCTTSVSSEIVNGVAPYALATPLTSHDEETARQVEEEFAAKGVLKGVVLNARHVAQVALFLASDESVYVSGQNLAVDGGYSMCRSGNVQI</sequence>
<comment type="similarity">
    <text evidence="2">Belongs to the short-chain dehydrogenases/reductases (SDR) family.</text>
</comment>
<evidence type="ECO:0000256" key="1">
    <source>
        <dbReference type="ARBA" id="ARBA00004229"/>
    </source>
</evidence>
<protein>
    <submittedName>
        <fullName evidence="5">BnaA09g41110D protein</fullName>
    </submittedName>
</protein>
<dbReference type="Pfam" id="PF13561">
    <property type="entry name" value="adh_short_C2"/>
    <property type="match status" value="1"/>
</dbReference>
<keyword evidence="4" id="KW-0934">Plastid</keyword>
<dbReference type="SUPFAM" id="SSF51735">
    <property type="entry name" value="NAD(P)-binding Rossmann-fold domains"/>
    <property type="match status" value="1"/>
</dbReference>
<keyword evidence="3" id="KW-0150">Chloroplast</keyword>
<evidence type="ECO:0000313" key="5">
    <source>
        <dbReference type="EMBL" id="CDY34744.1"/>
    </source>
</evidence>
<dbReference type="PANTHER" id="PTHR42820:SF12">
    <property type="entry name" value="SHORT-CHAIN DEHYDROGENASE REDUCTASE 3C"/>
    <property type="match status" value="1"/>
</dbReference>
<organism evidence="5 6">
    <name type="scientific">Brassica napus</name>
    <name type="common">Rape</name>
    <dbReference type="NCBI Taxonomy" id="3708"/>
    <lineage>
        <taxon>Eukaryota</taxon>
        <taxon>Viridiplantae</taxon>
        <taxon>Streptophyta</taxon>
        <taxon>Embryophyta</taxon>
        <taxon>Tracheophyta</taxon>
        <taxon>Spermatophyta</taxon>
        <taxon>Magnoliopsida</taxon>
        <taxon>eudicotyledons</taxon>
        <taxon>Gunneridae</taxon>
        <taxon>Pentapetalae</taxon>
        <taxon>rosids</taxon>
        <taxon>malvids</taxon>
        <taxon>Brassicales</taxon>
        <taxon>Brassicaceae</taxon>
        <taxon>Brassiceae</taxon>
        <taxon>Brassica</taxon>
    </lineage>
</organism>
<dbReference type="Gramene" id="CDY34744">
    <property type="protein sequence ID" value="CDY34744"/>
    <property type="gene ID" value="GSBRNA2T00057283001"/>
</dbReference>
<dbReference type="Gene3D" id="3.40.50.720">
    <property type="entry name" value="NAD(P)-binding Rossmann-like Domain"/>
    <property type="match status" value="1"/>
</dbReference>
<dbReference type="EMBL" id="LK032341">
    <property type="protein sequence ID" value="CDY34744.1"/>
    <property type="molecule type" value="Genomic_DNA"/>
</dbReference>
<evidence type="ECO:0000313" key="6">
    <source>
        <dbReference type="Proteomes" id="UP000028999"/>
    </source>
</evidence>
<evidence type="ECO:0000256" key="2">
    <source>
        <dbReference type="ARBA" id="ARBA00006484"/>
    </source>
</evidence>
<dbReference type="InterPro" id="IPR002347">
    <property type="entry name" value="SDR_fam"/>
</dbReference>
<dbReference type="PANTHER" id="PTHR42820">
    <property type="entry name" value="SHORT-CHAIN DEHYDROGENASE REDUCTASE"/>
    <property type="match status" value="1"/>
</dbReference>
<dbReference type="InterPro" id="IPR036291">
    <property type="entry name" value="NAD(P)-bd_dom_sf"/>
</dbReference>
<dbReference type="Proteomes" id="UP000028999">
    <property type="component" value="Unassembled WGS sequence"/>
</dbReference>
<keyword evidence="6" id="KW-1185">Reference proteome</keyword>
<accession>A0A078HB72</accession>
<dbReference type="AlphaFoldDB" id="A0A078HB72"/>
<evidence type="ECO:0000256" key="3">
    <source>
        <dbReference type="ARBA" id="ARBA00022528"/>
    </source>
</evidence>
<name>A0A078HB72_BRANA</name>
<proteinExistence type="inferred from homology"/>
<comment type="subcellular location">
    <subcellularLocation>
        <location evidence="1">Plastid</location>
        <location evidence="1">Chloroplast</location>
    </subcellularLocation>
</comment>
<dbReference type="STRING" id="3708.A0A078HB72"/>
<dbReference type="OMA" id="RPEHIAM"/>
<gene>
    <name evidence="5" type="primary">BnaA09g41110D</name>
    <name evidence="5" type="ORF">GSBRNA2T00057283001</name>
</gene>